<evidence type="ECO:0000259" key="1">
    <source>
        <dbReference type="Pfam" id="PF03364"/>
    </source>
</evidence>
<evidence type="ECO:0000313" key="2">
    <source>
        <dbReference type="EMBL" id="KAK9820639.1"/>
    </source>
</evidence>
<dbReference type="InterPro" id="IPR023393">
    <property type="entry name" value="START-like_dom_sf"/>
</dbReference>
<evidence type="ECO:0000313" key="3">
    <source>
        <dbReference type="Proteomes" id="UP001445335"/>
    </source>
</evidence>
<gene>
    <name evidence="2" type="ORF">WJX81_003917</name>
</gene>
<organism evidence="2 3">
    <name type="scientific">Elliptochloris bilobata</name>
    <dbReference type="NCBI Taxonomy" id="381761"/>
    <lineage>
        <taxon>Eukaryota</taxon>
        <taxon>Viridiplantae</taxon>
        <taxon>Chlorophyta</taxon>
        <taxon>core chlorophytes</taxon>
        <taxon>Trebouxiophyceae</taxon>
        <taxon>Trebouxiophyceae incertae sedis</taxon>
        <taxon>Elliptochloris clade</taxon>
        <taxon>Elliptochloris</taxon>
    </lineage>
</organism>
<dbReference type="PANTHER" id="PTHR33824">
    <property type="entry name" value="POLYKETIDE CYCLASE/DEHYDRASE AND LIPID TRANSPORT SUPERFAMILY PROTEIN"/>
    <property type="match status" value="1"/>
</dbReference>
<dbReference type="Pfam" id="PF03364">
    <property type="entry name" value="Polyketide_cyc"/>
    <property type="match status" value="1"/>
</dbReference>
<feature type="domain" description="Coenzyme Q-binding protein COQ10 START" evidence="1">
    <location>
        <begin position="2"/>
        <end position="124"/>
    </location>
</feature>
<dbReference type="PANTHER" id="PTHR33824:SF7">
    <property type="entry name" value="POLYKETIDE CYCLASE_DEHYDRASE AND LIPID TRANSPORT SUPERFAMILY PROTEIN"/>
    <property type="match status" value="1"/>
</dbReference>
<dbReference type="InterPro" id="IPR047137">
    <property type="entry name" value="ORF3"/>
</dbReference>
<name>A0AAW1QGU1_9CHLO</name>
<accession>A0AAW1QGU1</accession>
<dbReference type="Proteomes" id="UP001445335">
    <property type="component" value="Unassembled WGS sequence"/>
</dbReference>
<dbReference type="AlphaFoldDB" id="A0AAW1QGU1"/>
<comment type="caution">
    <text evidence="2">The sequence shown here is derived from an EMBL/GenBank/DDBJ whole genome shotgun (WGS) entry which is preliminary data.</text>
</comment>
<dbReference type="InterPro" id="IPR005031">
    <property type="entry name" value="COQ10_START"/>
</dbReference>
<reference evidence="2 3" key="1">
    <citation type="journal article" date="2024" name="Nat. Commun.">
        <title>Phylogenomics reveals the evolutionary origins of lichenization in chlorophyte algae.</title>
        <authorList>
            <person name="Puginier C."/>
            <person name="Libourel C."/>
            <person name="Otte J."/>
            <person name="Skaloud P."/>
            <person name="Haon M."/>
            <person name="Grisel S."/>
            <person name="Petersen M."/>
            <person name="Berrin J.G."/>
            <person name="Delaux P.M."/>
            <person name="Dal Grande F."/>
            <person name="Keller J."/>
        </authorList>
    </citation>
    <scope>NUCLEOTIDE SEQUENCE [LARGE SCALE GENOMIC DNA]</scope>
    <source>
        <strain evidence="2 3">SAG 245.80</strain>
    </source>
</reference>
<keyword evidence="3" id="KW-1185">Reference proteome</keyword>
<proteinExistence type="predicted"/>
<dbReference type="SUPFAM" id="SSF55961">
    <property type="entry name" value="Bet v1-like"/>
    <property type="match status" value="1"/>
</dbReference>
<protein>
    <recommendedName>
        <fullName evidence="1">Coenzyme Q-binding protein COQ10 START domain-containing protein</fullName>
    </recommendedName>
</protein>
<dbReference type="Gene3D" id="3.30.530.20">
    <property type="match status" value="1"/>
</dbReference>
<dbReference type="EMBL" id="JALJOU010000115">
    <property type="protein sequence ID" value="KAK9820639.1"/>
    <property type="molecule type" value="Genomic_DNA"/>
</dbReference>
<sequence>MWEDRQLIPQWMPWIRTVQVLPEDPRLSRWTLATRQFNRDWEFSWLAQNLTPTRYQKIHWRSVQGSTAGSLGSGLDVANCGQIRFYRKGPAACAVKLTISYEVPDILAPLAGALTPVVENILRTDLGRFAQLAAQQQAAQGAAK</sequence>